<dbReference type="Proteomes" id="UP000054564">
    <property type="component" value="Unassembled WGS sequence"/>
</dbReference>
<dbReference type="EMBL" id="AJIL01000155">
    <property type="protein sequence ID" value="KNE92720.1"/>
    <property type="molecule type" value="Genomic_DNA"/>
</dbReference>
<sequence>MMIRRLGSGLGHRPLVVRPRLTILRPARYSTLQNDGRQILASIEGGLKSGPAEPMPEDAKGQAVSALRRIGLVMRLAFYAGLGVGVTGTIGFVGLHLWIEYLELSPPKSTAQNHQSIIKYGWEDEIEGWGGKHLGKGTDPQLGWRIRALIRSAWVAQNWQTGQLAIESSDQSYQGGPLVDSAYALSESRLQQAISMAQAAGRKLEKDPTLFELQLRLADICQRINTPISLIKSQEIYTQLWKSCVNSFVRFDTDDERSRDWEIRQAIRIADNLGQVGLKIAALQRPVDPSRANDYQQVAEKYLIWAINKGLGIESSPEHSVGLQSTVQSKGSSVWPTFFGRSDQQLGNSHDSSPPKNNTLYTQLGPIAERLELLASHPTQSDPAFTPAQLRLTVSSLMNLSVHLVSVDIQKAFTLQNSIREFVNMAIKTQGEDRMNQPSTDAKLHYHWLWSRAALSSVYISEIGQATLQSDDQTIVDRCQNALRIVDSTLSNLEQESSGSSSGVFQPGFTRSSSGRLSEQIENLKRDLRLTGTMGSNFLGLKYETCPPKTFLEQASNRQQKSNFKWCYSDANGDDRNQAESGCQLAKLFFQRAVDYSLGTSHDSHHSGNFLKHHQPLVLINPLNENLQHLSRIESQSKNS</sequence>
<reference evidence="4" key="1">
    <citation type="submission" date="2014-03" db="EMBL/GenBank/DDBJ databases">
        <title>The Genome Sequence of Puccinia striiformis f. sp. tritici PST-78.</title>
        <authorList>
            <consortium name="The Broad Institute Genome Sequencing Platform"/>
            <person name="Cuomo C."/>
            <person name="Hulbert S."/>
            <person name="Chen X."/>
            <person name="Walker B."/>
            <person name="Young S.K."/>
            <person name="Zeng Q."/>
            <person name="Gargeya S."/>
            <person name="Fitzgerald M."/>
            <person name="Haas B."/>
            <person name="Abouelleil A."/>
            <person name="Alvarado L."/>
            <person name="Arachchi H.M."/>
            <person name="Berlin A.M."/>
            <person name="Chapman S.B."/>
            <person name="Goldberg J."/>
            <person name="Griggs A."/>
            <person name="Gujja S."/>
            <person name="Hansen M."/>
            <person name="Howarth C."/>
            <person name="Imamovic A."/>
            <person name="Larimer J."/>
            <person name="McCowan C."/>
            <person name="Montmayeur A."/>
            <person name="Murphy C."/>
            <person name="Neiman D."/>
            <person name="Pearson M."/>
            <person name="Priest M."/>
            <person name="Roberts A."/>
            <person name="Saif S."/>
            <person name="Shea T."/>
            <person name="Sisk P."/>
            <person name="Sykes S."/>
            <person name="Wortman J."/>
            <person name="Nusbaum C."/>
            <person name="Birren B."/>
        </authorList>
    </citation>
    <scope>NUCLEOTIDE SEQUENCE [LARGE SCALE GENOMIC DNA]</scope>
    <source>
        <strain evidence="4">race PST-78</strain>
    </source>
</reference>
<keyword evidence="2" id="KW-0812">Transmembrane</keyword>
<protein>
    <submittedName>
        <fullName evidence="3">Uncharacterized protein</fullName>
    </submittedName>
</protein>
<name>A0A0L0V0B4_9BASI</name>
<evidence type="ECO:0000256" key="2">
    <source>
        <dbReference type="SAM" id="Phobius"/>
    </source>
</evidence>
<gene>
    <name evidence="3" type="ORF">PSTG_13851</name>
</gene>
<dbReference type="OrthoDB" id="2524554at2759"/>
<organism evidence="3 4">
    <name type="scientific">Puccinia striiformis f. sp. tritici PST-78</name>
    <dbReference type="NCBI Taxonomy" id="1165861"/>
    <lineage>
        <taxon>Eukaryota</taxon>
        <taxon>Fungi</taxon>
        <taxon>Dikarya</taxon>
        <taxon>Basidiomycota</taxon>
        <taxon>Pucciniomycotina</taxon>
        <taxon>Pucciniomycetes</taxon>
        <taxon>Pucciniales</taxon>
        <taxon>Pucciniaceae</taxon>
        <taxon>Puccinia</taxon>
    </lineage>
</organism>
<accession>A0A0L0V0B4</accession>
<comment type="caution">
    <text evidence="3">The sequence shown here is derived from an EMBL/GenBank/DDBJ whole genome shotgun (WGS) entry which is preliminary data.</text>
</comment>
<proteinExistence type="predicted"/>
<evidence type="ECO:0000313" key="3">
    <source>
        <dbReference type="EMBL" id="KNE92720.1"/>
    </source>
</evidence>
<dbReference type="AlphaFoldDB" id="A0A0L0V0B4"/>
<feature type="region of interest" description="Disordered" evidence="1">
    <location>
        <begin position="494"/>
        <end position="513"/>
    </location>
</feature>
<evidence type="ECO:0000313" key="4">
    <source>
        <dbReference type="Proteomes" id="UP000054564"/>
    </source>
</evidence>
<keyword evidence="2" id="KW-0472">Membrane</keyword>
<evidence type="ECO:0000256" key="1">
    <source>
        <dbReference type="SAM" id="MobiDB-lite"/>
    </source>
</evidence>
<feature type="transmembrane region" description="Helical" evidence="2">
    <location>
        <begin position="76"/>
        <end position="99"/>
    </location>
</feature>
<keyword evidence="4" id="KW-1185">Reference proteome</keyword>
<keyword evidence="2" id="KW-1133">Transmembrane helix</keyword>